<evidence type="ECO:0000313" key="2">
    <source>
        <dbReference type="Proteomes" id="UP001056384"/>
    </source>
</evidence>
<sequence>MDRVLASVSLKIRSHVLATTRPTITLEQCCTPRTIFAHIRSCIPGDGVFTNKIIEALVVYLPNEREMAVREGNAQEFPALVRATIAENLKSAFLSVRRAE</sequence>
<protein>
    <submittedName>
        <fullName evidence="1">Uncharacterized protein</fullName>
    </submittedName>
</protein>
<reference evidence="1" key="1">
    <citation type="submission" date="2022-06" db="EMBL/GenBank/DDBJ databases">
        <title>Complete genome sequences of two strains of the flax pathogen Septoria linicola.</title>
        <authorList>
            <person name="Lapalu N."/>
            <person name="Simon A."/>
            <person name="Demenou B."/>
            <person name="Paumier D."/>
            <person name="Guillot M.-P."/>
            <person name="Gout L."/>
            <person name="Valade R."/>
        </authorList>
    </citation>
    <scope>NUCLEOTIDE SEQUENCE</scope>
    <source>
        <strain evidence="1">SE15195</strain>
    </source>
</reference>
<accession>A0A9Q9EMG4</accession>
<evidence type="ECO:0000313" key="1">
    <source>
        <dbReference type="EMBL" id="USW55502.1"/>
    </source>
</evidence>
<dbReference type="AlphaFoldDB" id="A0A9Q9EMG4"/>
<dbReference type="EMBL" id="CP099424">
    <property type="protein sequence ID" value="USW55502.1"/>
    <property type="molecule type" value="Genomic_DNA"/>
</dbReference>
<organism evidence="1 2">
    <name type="scientific">Septoria linicola</name>
    <dbReference type="NCBI Taxonomy" id="215465"/>
    <lineage>
        <taxon>Eukaryota</taxon>
        <taxon>Fungi</taxon>
        <taxon>Dikarya</taxon>
        <taxon>Ascomycota</taxon>
        <taxon>Pezizomycotina</taxon>
        <taxon>Dothideomycetes</taxon>
        <taxon>Dothideomycetidae</taxon>
        <taxon>Mycosphaerellales</taxon>
        <taxon>Mycosphaerellaceae</taxon>
        <taxon>Septoria</taxon>
    </lineage>
</organism>
<dbReference type="Proteomes" id="UP001056384">
    <property type="component" value="Chromosome 7"/>
</dbReference>
<name>A0A9Q9EMG4_9PEZI</name>
<proteinExistence type="predicted"/>
<keyword evidence="2" id="KW-1185">Reference proteome</keyword>
<gene>
    <name evidence="1" type="ORF">Slin15195_G088210</name>
</gene>